<dbReference type="Pfam" id="PF00990">
    <property type="entry name" value="GGDEF"/>
    <property type="match status" value="1"/>
</dbReference>
<dbReference type="PATRIC" id="fig|573060.9.peg.4515"/>
<dbReference type="PROSITE" id="PS50112">
    <property type="entry name" value="PAS"/>
    <property type="match status" value="2"/>
</dbReference>
<dbReference type="PROSITE" id="PS50887">
    <property type="entry name" value="GGDEF"/>
    <property type="match status" value="1"/>
</dbReference>
<dbReference type="SUPFAM" id="SSF55785">
    <property type="entry name" value="PYP-like sensor domain (PAS domain)"/>
    <property type="match status" value="2"/>
</dbReference>
<keyword evidence="1" id="KW-1133">Transmembrane helix</keyword>
<dbReference type="PROSITE" id="PS50113">
    <property type="entry name" value="PAC"/>
    <property type="match status" value="1"/>
</dbReference>
<feature type="domain" description="EAL" evidence="4">
    <location>
        <begin position="688"/>
        <end position="941"/>
    </location>
</feature>
<dbReference type="EMBL" id="ACQT01000010">
    <property type="protein sequence ID" value="EER61745.1"/>
    <property type="molecule type" value="Genomic_DNA"/>
</dbReference>
<feature type="domain" description="PAC" evidence="3">
    <location>
        <begin position="461"/>
        <end position="515"/>
    </location>
</feature>
<evidence type="ECO:0000313" key="7">
    <source>
        <dbReference type="Proteomes" id="UP000003856"/>
    </source>
</evidence>
<sequence>MRRALSVLGGLALLLLASWAYFSSTPAAPVKDFLTAHQILESLSIAVSVLVFAVGWHACRLNPQRNVLILACGFLGVALLDFSHMLSYAGMPDYFTPNSVSKGIWFWLPARYVAVLTLLLAVVLPWTVPDTTEMGLALRLRPVAFMLLLVGAIHAAVLYYPWILPETFVPATGLTGFKVGAEYGLIVLHVLVFGLLLRQMRQPTTFNAPPLLAAVGTMGLGEFFFTLYVDAADHFNLLGHIYKLLGYLFLYRSIIQGTIEAPYRALARSEKSLKAVLDAVPDLMFEMTRSGRYLRVHTRVPGLTERVPEQIAGRTIDEVLPPDAAGVVRTALTQAEATGHTQGQQFALEMTDGRHWFELSVARIQDPGFADPRFVVLSRDVTQRMQDLDALRKLRHAVEQTPHSIIITNLRGQIEYVNPSFTTVTGYGSDEVMGRNPRMLGAGKTSAEVVAQMWERLLSGLAWKGELLNRHKTGREVWEYVSISPMRDEQGAITHYISVQEDISERKSNEERIRHLANFDALTGLPNRAMFSARFSQALGLSQRSEGSLALLYLDLDRFKNVNDSLGYAVGDGVLIDVAHRLKALLRDEDTVSRYGGDEFLVVLPLTTAQGAVHFAERLHGELSKACQVESHALLVTFSVGIAMYPGDGSDMEALTHHAEVAMYKAKEMGRDHYCFFSADMQAQSSRLLRIENGLRTAIAQGEMSLHFQPQWRVHDRRMVGVEALLRWTHPELGVVGPAEFIPVAESSGQIIDIGLWVLDTALACLRRWRDAGHTDLTVAVNLSLAQFRHPDLVEVVQKALQRAGVPAEVLELELTESIAMHEPEKAIACVRALADLGVQLSLDDFGTGYSSFSYLQRLRVHRLKIDQSFVRNLDTARGMSIVRAIVEMSRSLGLATIAEGVETPHQLEALAGLSCDMVQGYHLSRPLPVPALEALLEQRALASDIAA</sequence>
<dbReference type="CDD" id="cd01948">
    <property type="entry name" value="EAL"/>
    <property type="match status" value="1"/>
</dbReference>
<dbReference type="Gene3D" id="3.20.20.450">
    <property type="entry name" value="EAL domain"/>
    <property type="match status" value="1"/>
</dbReference>
<dbReference type="PROSITE" id="PS50883">
    <property type="entry name" value="EAL"/>
    <property type="match status" value="1"/>
</dbReference>
<keyword evidence="1" id="KW-0472">Membrane</keyword>
<dbReference type="NCBIfam" id="TIGR00254">
    <property type="entry name" value="GGDEF"/>
    <property type="match status" value="1"/>
</dbReference>
<feature type="transmembrane region" description="Helical" evidence="1">
    <location>
        <begin position="36"/>
        <end position="55"/>
    </location>
</feature>
<dbReference type="InterPro" id="IPR029787">
    <property type="entry name" value="Nucleotide_cyclase"/>
</dbReference>
<dbReference type="AlphaFoldDB" id="C5T198"/>
<dbReference type="Pfam" id="PF17159">
    <property type="entry name" value="MASE3"/>
    <property type="match status" value="1"/>
</dbReference>
<keyword evidence="1" id="KW-0812">Transmembrane</keyword>
<evidence type="ECO:0000259" key="5">
    <source>
        <dbReference type="PROSITE" id="PS50887"/>
    </source>
</evidence>
<dbReference type="PANTHER" id="PTHR44757">
    <property type="entry name" value="DIGUANYLATE CYCLASE DGCP"/>
    <property type="match status" value="1"/>
</dbReference>
<feature type="domain" description="PAS" evidence="2">
    <location>
        <begin position="269"/>
        <end position="339"/>
    </location>
</feature>
<dbReference type="CDD" id="cd00130">
    <property type="entry name" value="PAS"/>
    <property type="match status" value="2"/>
</dbReference>
<dbReference type="FunFam" id="3.30.70.270:FF:000001">
    <property type="entry name" value="Diguanylate cyclase domain protein"/>
    <property type="match status" value="1"/>
</dbReference>
<feature type="domain" description="GGDEF" evidence="5">
    <location>
        <begin position="547"/>
        <end position="679"/>
    </location>
</feature>
<dbReference type="Pfam" id="PF13426">
    <property type="entry name" value="PAS_9"/>
    <property type="match status" value="1"/>
</dbReference>
<dbReference type="SMART" id="SM00086">
    <property type="entry name" value="PAC"/>
    <property type="match status" value="1"/>
</dbReference>
<dbReference type="Proteomes" id="UP000003856">
    <property type="component" value="Unassembled WGS sequence"/>
</dbReference>
<dbReference type="SMART" id="SM00267">
    <property type="entry name" value="GGDEF"/>
    <property type="match status" value="1"/>
</dbReference>
<dbReference type="InterPro" id="IPR035965">
    <property type="entry name" value="PAS-like_dom_sf"/>
</dbReference>
<reference evidence="6 7" key="1">
    <citation type="submission" date="2009-05" db="EMBL/GenBank/DDBJ databases">
        <title>The draft genome of Acidovorax delafieldii 2AN.</title>
        <authorList>
            <consortium name="US DOE Joint Genome Institute (JGI-PGF)"/>
            <person name="Lucas S."/>
            <person name="Copeland A."/>
            <person name="Lapidus A."/>
            <person name="Glavina del Rio T."/>
            <person name="Tice H."/>
            <person name="Bruce D."/>
            <person name="Goodwin L."/>
            <person name="Pitluck S."/>
            <person name="Larimer F."/>
            <person name="Land M.L."/>
            <person name="Hauser L."/>
            <person name="Shelobolina E.S."/>
            <person name="Picardal F."/>
            <person name="Roden E."/>
            <person name="Emerson D."/>
        </authorList>
    </citation>
    <scope>NUCLEOTIDE SEQUENCE [LARGE SCALE GENOMIC DNA]</scope>
    <source>
        <strain evidence="6 7">2AN</strain>
    </source>
</reference>
<dbReference type="SMART" id="SM00091">
    <property type="entry name" value="PAS"/>
    <property type="match status" value="2"/>
</dbReference>
<dbReference type="Pfam" id="PF08448">
    <property type="entry name" value="PAS_4"/>
    <property type="match status" value="1"/>
</dbReference>
<evidence type="ECO:0000259" key="3">
    <source>
        <dbReference type="PROSITE" id="PS50113"/>
    </source>
</evidence>
<dbReference type="SUPFAM" id="SSF141868">
    <property type="entry name" value="EAL domain-like"/>
    <property type="match status" value="1"/>
</dbReference>
<dbReference type="NCBIfam" id="TIGR00229">
    <property type="entry name" value="sensory_box"/>
    <property type="match status" value="2"/>
</dbReference>
<dbReference type="InterPro" id="IPR035919">
    <property type="entry name" value="EAL_sf"/>
</dbReference>
<dbReference type="CDD" id="cd01949">
    <property type="entry name" value="GGDEF"/>
    <property type="match status" value="1"/>
</dbReference>
<dbReference type="SMART" id="SM00052">
    <property type="entry name" value="EAL"/>
    <property type="match status" value="1"/>
</dbReference>
<dbReference type="SUPFAM" id="SSF55073">
    <property type="entry name" value="Nucleotide cyclase"/>
    <property type="match status" value="1"/>
</dbReference>
<feature type="transmembrane region" description="Helical" evidence="1">
    <location>
        <begin position="209"/>
        <end position="229"/>
    </location>
</feature>
<feature type="domain" description="PAS" evidence="2">
    <location>
        <begin position="390"/>
        <end position="436"/>
    </location>
</feature>
<evidence type="ECO:0000313" key="6">
    <source>
        <dbReference type="EMBL" id="EER61745.1"/>
    </source>
</evidence>
<feature type="transmembrane region" description="Helical" evidence="1">
    <location>
        <begin position="106"/>
        <end position="128"/>
    </location>
</feature>
<dbReference type="GO" id="GO:0003824">
    <property type="term" value="F:catalytic activity"/>
    <property type="evidence" value="ECO:0007669"/>
    <property type="project" value="UniProtKB-ARBA"/>
</dbReference>
<evidence type="ECO:0000256" key="1">
    <source>
        <dbReference type="SAM" id="Phobius"/>
    </source>
</evidence>
<dbReference type="InterPro" id="IPR043128">
    <property type="entry name" value="Rev_trsase/Diguanyl_cyclase"/>
</dbReference>
<evidence type="ECO:0000259" key="2">
    <source>
        <dbReference type="PROSITE" id="PS50112"/>
    </source>
</evidence>
<dbReference type="InterPro" id="IPR001633">
    <property type="entry name" value="EAL_dom"/>
</dbReference>
<dbReference type="PANTHER" id="PTHR44757:SF2">
    <property type="entry name" value="BIOFILM ARCHITECTURE MAINTENANCE PROTEIN MBAA"/>
    <property type="match status" value="1"/>
</dbReference>
<accession>C5T198</accession>
<dbReference type="InterPro" id="IPR001610">
    <property type="entry name" value="PAC"/>
</dbReference>
<dbReference type="InterPro" id="IPR000014">
    <property type="entry name" value="PAS"/>
</dbReference>
<gene>
    <name evidence="6" type="ORF">AcdelDRAFT_0678</name>
</gene>
<comment type="caution">
    <text evidence="6">The sequence shown here is derived from an EMBL/GenBank/DDBJ whole genome shotgun (WGS) entry which is preliminary data.</text>
</comment>
<dbReference type="InterPro" id="IPR052155">
    <property type="entry name" value="Biofilm_reg_signaling"/>
</dbReference>
<feature type="transmembrane region" description="Helical" evidence="1">
    <location>
        <begin position="180"/>
        <end position="197"/>
    </location>
</feature>
<name>C5T198_ACIDE</name>
<dbReference type="InterPro" id="IPR000160">
    <property type="entry name" value="GGDEF_dom"/>
</dbReference>
<dbReference type="Pfam" id="PF00563">
    <property type="entry name" value="EAL"/>
    <property type="match status" value="1"/>
</dbReference>
<dbReference type="InterPro" id="IPR013656">
    <property type="entry name" value="PAS_4"/>
</dbReference>
<dbReference type="InterPro" id="IPR033425">
    <property type="entry name" value="MASE3"/>
</dbReference>
<organism evidence="6 7">
    <name type="scientific">Acidovorax delafieldii 2AN</name>
    <dbReference type="NCBI Taxonomy" id="573060"/>
    <lineage>
        <taxon>Bacteria</taxon>
        <taxon>Pseudomonadati</taxon>
        <taxon>Pseudomonadota</taxon>
        <taxon>Betaproteobacteria</taxon>
        <taxon>Burkholderiales</taxon>
        <taxon>Comamonadaceae</taxon>
        <taxon>Acidovorax</taxon>
    </lineage>
</organism>
<proteinExistence type="predicted"/>
<dbReference type="Gene3D" id="3.30.450.20">
    <property type="entry name" value="PAS domain"/>
    <property type="match status" value="2"/>
</dbReference>
<dbReference type="InterPro" id="IPR000700">
    <property type="entry name" value="PAS-assoc_C"/>
</dbReference>
<dbReference type="Gene3D" id="3.30.70.270">
    <property type="match status" value="1"/>
</dbReference>
<feature type="transmembrane region" description="Helical" evidence="1">
    <location>
        <begin position="140"/>
        <end position="160"/>
    </location>
</feature>
<dbReference type="RefSeq" id="WP_005793405.1">
    <property type="nucleotide sequence ID" value="NZ_ACQT01000010.1"/>
</dbReference>
<keyword evidence="7" id="KW-1185">Reference proteome</keyword>
<feature type="transmembrane region" description="Helical" evidence="1">
    <location>
        <begin position="67"/>
        <end position="86"/>
    </location>
</feature>
<protein>
    <submittedName>
        <fullName evidence="6">Diguanylate cyclase/phosphodiesterase with PAS/PAC sensor(S)</fullName>
    </submittedName>
</protein>
<evidence type="ECO:0000259" key="4">
    <source>
        <dbReference type="PROSITE" id="PS50883"/>
    </source>
</evidence>